<gene>
    <name evidence="2" type="ORF">WJX73_009083</name>
</gene>
<name>A0AAW1PUJ0_9CHLO</name>
<feature type="region of interest" description="Disordered" evidence="1">
    <location>
        <begin position="85"/>
        <end position="125"/>
    </location>
</feature>
<reference evidence="2 3" key="1">
    <citation type="journal article" date="2024" name="Nat. Commun.">
        <title>Phylogenomics reveals the evolutionary origins of lichenization in chlorophyte algae.</title>
        <authorList>
            <person name="Puginier C."/>
            <person name="Libourel C."/>
            <person name="Otte J."/>
            <person name="Skaloud P."/>
            <person name="Haon M."/>
            <person name="Grisel S."/>
            <person name="Petersen M."/>
            <person name="Berrin J.G."/>
            <person name="Delaux P.M."/>
            <person name="Dal Grande F."/>
            <person name="Keller J."/>
        </authorList>
    </citation>
    <scope>NUCLEOTIDE SEQUENCE [LARGE SCALE GENOMIC DNA]</scope>
    <source>
        <strain evidence="2 3">SAG 2036</strain>
    </source>
</reference>
<dbReference type="Proteomes" id="UP001465755">
    <property type="component" value="Unassembled WGS sequence"/>
</dbReference>
<sequence length="158" mass="17723">MAELKLAEVETLPEEQLFESALTILSREACNLDPDRAQFVVEHLQARTETGRHLAVGLVHFCSIAGPGRLILFEGVLNFHLKHENRNGPTARMPGMADASKSETRPAAEARQLEVPQRTDKPSSWAGFFRKRFGSAGRSSQPWDAALYERLVEDPERR</sequence>
<keyword evidence="3" id="KW-1185">Reference proteome</keyword>
<accession>A0AAW1PUJ0</accession>
<protein>
    <submittedName>
        <fullName evidence="2">Uncharacterized protein</fullName>
    </submittedName>
</protein>
<evidence type="ECO:0000313" key="2">
    <source>
        <dbReference type="EMBL" id="KAK9813435.1"/>
    </source>
</evidence>
<proteinExistence type="predicted"/>
<dbReference type="EMBL" id="JALJOQ010000005">
    <property type="protein sequence ID" value="KAK9813435.1"/>
    <property type="molecule type" value="Genomic_DNA"/>
</dbReference>
<evidence type="ECO:0000313" key="3">
    <source>
        <dbReference type="Proteomes" id="UP001465755"/>
    </source>
</evidence>
<comment type="caution">
    <text evidence="2">The sequence shown here is derived from an EMBL/GenBank/DDBJ whole genome shotgun (WGS) entry which is preliminary data.</text>
</comment>
<evidence type="ECO:0000256" key="1">
    <source>
        <dbReference type="SAM" id="MobiDB-lite"/>
    </source>
</evidence>
<feature type="compositionally biased region" description="Basic and acidic residues" evidence="1">
    <location>
        <begin position="100"/>
        <end position="121"/>
    </location>
</feature>
<organism evidence="2 3">
    <name type="scientific">Symbiochloris irregularis</name>
    <dbReference type="NCBI Taxonomy" id="706552"/>
    <lineage>
        <taxon>Eukaryota</taxon>
        <taxon>Viridiplantae</taxon>
        <taxon>Chlorophyta</taxon>
        <taxon>core chlorophytes</taxon>
        <taxon>Trebouxiophyceae</taxon>
        <taxon>Trebouxiales</taxon>
        <taxon>Trebouxiaceae</taxon>
        <taxon>Symbiochloris</taxon>
    </lineage>
</organism>
<dbReference type="AlphaFoldDB" id="A0AAW1PUJ0"/>